<comment type="caution">
    <text evidence="2">The sequence shown here is derived from an EMBL/GenBank/DDBJ whole genome shotgun (WGS) entry which is preliminary data.</text>
</comment>
<dbReference type="OrthoDB" id="247764at2"/>
<dbReference type="RefSeq" id="WP_105350069.1">
    <property type="nucleotide sequence ID" value="NZ_PUIA01000016.1"/>
</dbReference>
<reference evidence="2 3" key="1">
    <citation type="submission" date="2018-02" db="EMBL/GenBank/DDBJ databases">
        <title>Comparative genomes isolates from brazilian mangrove.</title>
        <authorList>
            <person name="Araujo J.E."/>
            <person name="Taketani R.G."/>
            <person name="Silva M.C.P."/>
            <person name="Loureco M.V."/>
            <person name="Andreote F.D."/>
        </authorList>
    </citation>
    <scope>NUCLEOTIDE SEQUENCE [LARGE SCALE GENOMIC DNA]</scope>
    <source>
        <strain evidence="2 3">HEX-2 MGV</strain>
    </source>
</reference>
<dbReference type="EMBL" id="PUIA01000016">
    <property type="protein sequence ID" value="PQO38870.1"/>
    <property type="molecule type" value="Genomic_DNA"/>
</dbReference>
<name>A0A2S8G3J8_9BACT</name>
<dbReference type="AlphaFoldDB" id="A0A2S8G3J8"/>
<sequence length="311" mass="35816">MTTMLDEQRTQPAQERLRASMAAARLSFTWLGVRKSLNAQQRDQAADSFGAEGKFVSAAKKMLDTNHPKFKEVTAIRGRAISYWKGVSLPFPEAGIRLIRQDMINEFDNQIDRFRQELNEAVLELDQHYDELRSAARDRLGDLFDSSDYPPTLAGAFAIEKDYPSVEAPSYLRQINPELYEAECRRMQARFEEAVELAEQAFTEELAKLVEHVTERLSGQVDGKPKVFRDSVVTNLDEFFTRFRQLNVRSNEQLDELVEQAQDAVRGIEPQQLRDDQTLRQRVAGQMSAVQANLDQLLIDRPRRNILRRPR</sequence>
<organism evidence="2 3">
    <name type="scientific">Blastopirellula marina</name>
    <dbReference type="NCBI Taxonomy" id="124"/>
    <lineage>
        <taxon>Bacteria</taxon>
        <taxon>Pseudomonadati</taxon>
        <taxon>Planctomycetota</taxon>
        <taxon>Planctomycetia</taxon>
        <taxon>Pirellulales</taxon>
        <taxon>Pirellulaceae</taxon>
        <taxon>Blastopirellula</taxon>
    </lineage>
</organism>
<evidence type="ECO:0000313" key="2">
    <source>
        <dbReference type="EMBL" id="PQO38870.1"/>
    </source>
</evidence>
<protein>
    <recommendedName>
        <fullName evidence="4">DUF3150 domain-containing protein</fullName>
    </recommendedName>
</protein>
<gene>
    <name evidence="2" type="ORF">C5Y96_03080</name>
</gene>
<evidence type="ECO:0000256" key="1">
    <source>
        <dbReference type="SAM" id="Coils"/>
    </source>
</evidence>
<accession>A0A2S8G3J8</accession>
<keyword evidence="1" id="KW-0175">Coiled coil</keyword>
<evidence type="ECO:0008006" key="4">
    <source>
        <dbReference type="Google" id="ProtNLM"/>
    </source>
</evidence>
<feature type="coiled-coil region" evidence="1">
    <location>
        <begin position="104"/>
        <end position="138"/>
    </location>
</feature>
<evidence type="ECO:0000313" key="3">
    <source>
        <dbReference type="Proteomes" id="UP000240009"/>
    </source>
</evidence>
<proteinExistence type="predicted"/>
<dbReference type="Proteomes" id="UP000240009">
    <property type="component" value="Unassembled WGS sequence"/>
</dbReference>